<feature type="region of interest" description="Disordered" evidence="1">
    <location>
        <begin position="1"/>
        <end position="90"/>
    </location>
</feature>
<keyword evidence="3" id="KW-1185">Reference proteome</keyword>
<reference evidence="2 3" key="1">
    <citation type="submission" date="2019-04" db="EMBL/GenBank/DDBJ databases">
        <title>Friends and foes A comparative genomics study of 23 Aspergillus species from section Flavi.</title>
        <authorList>
            <consortium name="DOE Joint Genome Institute"/>
            <person name="Kjaerbolling I."/>
            <person name="Vesth T."/>
            <person name="Frisvad J.C."/>
            <person name="Nybo J.L."/>
            <person name="Theobald S."/>
            <person name="Kildgaard S."/>
            <person name="Isbrandt T."/>
            <person name="Kuo A."/>
            <person name="Sato A."/>
            <person name="Lyhne E.K."/>
            <person name="Kogle M.E."/>
            <person name="Wiebenga A."/>
            <person name="Kun R.S."/>
            <person name="Lubbers R.J."/>
            <person name="Makela M.R."/>
            <person name="Barry K."/>
            <person name="Chovatia M."/>
            <person name="Clum A."/>
            <person name="Daum C."/>
            <person name="Haridas S."/>
            <person name="He G."/>
            <person name="LaButti K."/>
            <person name="Lipzen A."/>
            <person name="Mondo S."/>
            <person name="Riley R."/>
            <person name="Salamov A."/>
            <person name="Simmons B.A."/>
            <person name="Magnuson J.K."/>
            <person name="Henrissat B."/>
            <person name="Mortensen U.H."/>
            <person name="Larsen T.O."/>
            <person name="Devries R.P."/>
            <person name="Grigoriev I.V."/>
            <person name="Machida M."/>
            <person name="Baker S.E."/>
            <person name="Andersen M.R."/>
        </authorList>
    </citation>
    <scope>NUCLEOTIDE SEQUENCE [LARGE SCALE GENOMIC DNA]</scope>
    <source>
        <strain evidence="2 3">CBS 151.66</strain>
    </source>
</reference>
<organism evidence="2 3">
    <name type="scientific">Aspergillus leporis</name>
    <dbReference type="NCBI Taxonomy" id="41062"/>
    <lineage>
        <taxon>Eukaryota</taxon>
        <taxon>Fungi</taxon>
        <taxon>Dikarya</taxon>
        <taxon>Ascomycota</taxon>
        <taxon>Pezizomycotina</taxon>
        <taxon>Eurotiomycetes</taxon>
        <taxon>Eurotiomycetidae</taxon>
        <taxon>Eurotiales</taxon>
        <taxon>Aspergillaceae</taxon>
        <taxon>Aspergillus</taxon>
        <taxon>Aspergillus subgen. Circumdati</taxon>
    </lineage>
</organism>
<dbReference type="OrthoDB" id="4188313at2759"/>
<evidence type="ECO:0000313" key="3">
    <source>
        <dbReference type="Proteomes" id="UP000326565"/>
    </source>
</evidence>
<feature type="compositionally biased region" description="Polar residues" evidence="1">
    <location>
        <begin position="232"/>
        <end position="258"/>
    </location>
</feature>
<gene>
    <name evidence="2" type="ORF">BDV29DRAFT_166365</name>
</gene>
<feature type="compositionally biased region" description="Low complexity" evidence="1">
    <location>
        <begin position="134"/>
        <end position="153"/>
    </location>
</feature>
<feature type="region of interest" description="Disordered" evidence="1">
    <location>
        <begin position="134"/>
        <end position="170"/>
    </location>
</feature>
<evidence type="ECO:0000313" key="2">
    <source>
        <dbReference type="EMBL" id="KAB8078432.1"/>
    </source>
</evidence>
<feature type="compositionally biased region" description="Basic and acidic residues" evidence="1">
    <location>
        <begin position="1"/>
        <end position="10"/>
    </location>
</feature>
<accession>A0A5N5XGD4</accession>
<dbReference type="Proteomes" id="UP000326565">
    <property type="component" value="Unassembled WGS sequence"/>
</dbReference>
<protein>
    <submittedName>
        <fullName evidence="2">Uncharacterized protein</fullName>
    </submittedName>
</protein>
<feature type="region of interest" description="Disordered" evidence="1">
    <location>
        <begin position="229"/>
        <end position="258"/>
    </location>
</feature>
<feature type="compositionally biased region" description="Basic and acidic residues" evidence="1">
    <location>
        <begin position="30"/>
        <end position="41"/>
    </location>
</feature>
<evidence type="ECO:0000256" key="1">
    <source>
        <dbReference type="SAM" id="MobiDB-lite"/>
    </source>
</evidence>
<feature type="compositionally biased region" description="Polar residues" evidence="1">
    <location>
        <begin position="154"/>
        <end position="164"/>
    </location>
</feature>
<feature type="compositionally biased region" description="Polar residues" evidence="1">
    <location>
        <begin position="45"/>
        <end position="72"/>
    </location>
</feature>
<dbReference type="AlphaFoldDB" id="A0A5N5XGD4"/>
<feature type="compositionally biased region" description="Polar residues" evidence="1">
    <location>
        <begin position="13"/>
        <end position="29"/>
    </location>
</feature>
<proteinExistence type="predicted"/>
<dbReference type="EMBL" id="ML732158">
    <property type="protein sequence ID" value="KAB8078432.1"/>
    <property type="molecule type" value="Genomic_DNA"/>
</dbReference>
<sequence length="303" mass="32597">MAAMKDKHDSGVGLTQQPSRQTMRVLQSSHSDEQFDSDDRAPGSLLSQIRSNTSASDTSYAEDSNSQPPIESSRQDEKQSMMGNIMGDVQMKDQDTVSFLAGASKSSSTADGASDDVEVFLSPDGVFESSGVPSFTSPLTSLSSNSASFGVSSNFTSNRQSQINDKSRFFGDRPVTMASVELSQSNEDGHQPGVIIDSNGLTHILTVEEEAQRKLDLQQAVMAKMSAGAVGPNSNAAPESPQQASTHTIPPPTLQSIPSRLQNSCSFRSKTSTWETLSSPKKPSIFQKIAGFFRKRRAPEQAY</sequence>
<name>A0A5N5XGD4_9EURO</name>